<proteinExistence type="predicted"/>
<sequence length="182" mass="19538">MRIRDARPEDAAAIAAIYNDAVVHTTAVWNDDPVDVAEREAWAADRQATGLPVLVAVDDLDQAIGYASYGPWRPHDGYRHTVEHSVYVRGDQRGGGIGRALMEVLLARARKAGVHVMVAGIEAANTGSIALHERLGFAEVGRLPQVGAKFGRWLDLVFLQLTLDDAPAPGGGIPSSPRQENA</sequence>
<dbReference type="Gene3D" id="3.40.630.30">
    <property type="match status" value="1"/>
</dbReference>
<dbReference type="Pfam" id="PF00583">
    <property type="entry name" value="Acetyltransf_1"/>
    <property type="match status" value="1"/>
</dbReference>
<evidence type="ECO:0000259" key="3">
    <source>
        <dbReference type="PROSITE" id="PS51186"/>
    </source>
</evidence>
<evidence type="ECO:0000256" key="2">
    <source>
        <dbReference type="ARBA" id="ARBA00023315"/>
    </source>
</evidence>
<keyword evidence="2" id="KW-0012">Acyltransferase</keyword>
<organism evidence="4 5">
    <name type="scientific">Microbacterium horticulturae</name>
    <dbReference type="NCBI Taxonomy" id="3028316"/>
    <lineage>
        <taxon>Bacteria</taxon>
        <taxon>Bacillati</taxon>
        <taxon>Actinomycetota</taxon>
        <taxon>Actinomycetes</taxon>
        <taxon>Micrococcales</taxon>
        <taxon>Microbacteriaceae</taxon>
        <taxon>Microbacterium</taxon>
    </lineage>
</organism>
<dbReference type="Proteomes" id="UP001214553">
    <property type="component" value="Chromosome"/>
</dbReference>
<dbReference type="InterPro" id="IPR016181">
    <property type="entry name" value="Acyl_CoA_acyltransferase"/>
</dbReference>
<evidence type="ECO:0000313" key="5">
    <source>
        <dbReference type="Proteomes" id="UP001214553"/>
    </source>
</evidence>
<gene>
    <name evidence="4" type="ORF">PU630_16880</name>
</gene>
<keyword evidence="1" id="KW-0808">Transferase</keyword>
<dbReference type="SUPFAM" id="SSF55729">
    <property type="entry name" value="Acyl-CoA N-acyltransferases (Nat)"/>
    <property type="match status" value="1"/>
</dbReference>
<dbReference type="PANTHER" id="PTHR43072">
    <property type="entry name" value="N-ACETYLTRANSFERASE"/>
    <property type="match status" value="1"/>
</dbReference>
<dbReference type="PANTHER" id="PTHR43072:SF23">
    <property type="entry name" value="UPF0039 PROTEIN C11D3.02C"/>
    <property type="match status" value="1"/>
</dbReference>
<name>A0ABY8C216_9MICO</name>
<dbReference type="CDD" id="cd04301">
    <property type="entry name" value="NAT_SF"/>
    <property type="match status" value="1"/>
</dbReference>
<protein>
    <submittedName>
        <fullName evidence="4">GNAT family N-acetyltransferase</fullName>
    </submittedName>
</protein>
<evidence type="ECO:0000313" key="4">
    <source>
        <dbReference type="EMBL" id="WEG08893.1"/>
    </source>
</evidence>
<feature type="domain" description="N-acetyltransferase" evidence="3">
    <location>
        <begin position="1"/>
        <end position="164"/>
    </location>
</feature>
<dbReference type="PROSITE" id="PS51186">
    <property type="entry name" value="GNAT"/>
    <property type="match status" value="1"/>
</dbReference>
<dbReference type="EMBL" id="CP119108">
    <property type="protein sequence ID" value="WEG08893.1"/>
    <property type="molecule type" value="Genomic_DNA"/>
</dbReference>
<evidence type="ECO:0000256" key="1">
    <source>
        <dbReference type="ARBA" id="ARBA00022679"/>
    </source>
</evidence>
<reference evidence="4 5" key="1">
    <citation type="submission" date="2023-03" db="EMBL/GenBank/DDBJ databases">
        <title>Genome sequence of Microbacterium sp. KACC 23027.</title>
        <authorList>
            <person name="Kim S."/>
            <person name="Heo J."/>
            <person name="Kwon S.-W."/>
        </authorList>
    </citation>
    <scope>NUCLEOTIDE SEQUENCE [LARGE SCALE GENOMIC DNA]</scope>
    <source>
        <strain evidence="4 5">KACC 23027</strain>
    </source>
</reference>
<dbReference type="InterPro" id="IPR000182">
    <property type="entry name" value="GNAT_dom"/>
</dbReference>
<accession>A0ABY8C216</accession>
<dbReference type="RefSeq" id="WP_275278220.1">
    <property type="nucleotide sequence ID" value="NZ_CP119108.1"/>
</dbReference>
<keyword evidence="5" id="KW-1185">Reference proteome</keyword>